<keyword evidence="2" id="KW-0732">Signal</keyword>
<dbReference type="Proteomes" id="UP000077248">
    <property type="component" value="Unassembled WGS sequence"/>
</dbReference>
<evidence type="ECO:0000256" key="1">
    <source>
        <dbReference type="SAM" id="Phobius"/>
    </source>
</evidence>
<feature type="signal peptide" evidence="2">
    <location>
        <begin position="1"/>
        <end position="26"/>
    </location>
</feature>
<keyword evidence="1" id="KW-0472">Membrane</keyword>
<accession>A0A177DI50</accession>
<proteinExistence type="predicted"/>
<evidence type="ECO:0000256" key="2">
    <source>
        <dbReference type="SAM" id="SignalP"/>
    </source>
</evidence>
<sequence>MKVAIEAATSVATWLTTLIMSVLVATNDTCWYINSDVAHPLIVEADCSFPTLECIRKAKTYGLLLIKEREDKYWFNIHKEEAQANAIRHTKEARNESATNGFSKAWKYDTMASNPSVCSTVNIHQHNYFTNYIVNTGCIVAECTPPPSLSAGTSIPIQRLSIGDGIAHYDLTADGVFIAIMLFICSSIAHLCFSLSRCCWRCRKSKPRHRPVERVERIVTPEGLH</sequence>
<organism evidence="3 4">
    <name type="scientific">Alternaria alternata</name>
    <name type="common">Alternaria rot fungus</name>
    <name type="synonym">Torula alternata</name>
    <dbReference type="NCBI Taxonomy" id="5599"/>
    <lineage>
        <taxon>Eukaryota</taxon>
        <taxon>Fungi</taxon>
        <taxon>Dikarya</taxon>
        <taxon>Ascomycota</taxon>
        <taxon>Pezizomycotina</taxon>
        <taxon>Dothideomycetes</taxon>
        <taxon>Pleosporomycetidae</taxon>
        <taxon>Pleosporales</taxon>
        <taxon>Pleosporineae</taxon>
        <taxon>Pleosporaceae</taxon>
        <taxon>Alternaria</taxon>
        <taxon>Alternaria sect. Alternaria</taxon>
        <taxon>Alternaria alternata complex</taxon>
    </lineage>
</organism>
<feature type="transmembrane region" description="Helical" evidence="1">
    <location>
        <begin position="176"/>
        <end position="200"/>
    </location>
</feature>
<evidence type="ECO:0000313" key="4">
    <source>
        <dbReference type="Proteomes" id="UP000077248"/>
    </source>
</evidence>
<keyword evidence="4" id="KW-1185">Reference proteome</keyword>
<feature type="chain" id="PRO_5008059466" evidence="2">
    <location>
        <begin position="27"/>
        <end position="225"/>
    </location>
</feature>
<keyword evidence="1" id="KW-0812">Transmembrane</keyword>
<dbReference type="EMBL" id="KV441480">
    <property type="protein sequence ID" value="OAG19594.1"/>
    <property type="molecule type" value="Genomic_DNA"/>
</dbReference>
<gene>
    <name evidence="3" type="ORF">CC77DRAFT_1071451</name>
</gene>
<dbReference type="VEuPathDB" id="FungiDB:CC77DRAFT_1071451"/>
<evidence type="ECO:0000313" key="3">
    <source>
        <dbReference type="EMBL" id="OAG19594.1"/>
    </source>
</evidence>
<dbReference type="RefSeq" id="XP_018385015.1">
    <property type="nucleotide sequence ID" value="XM_018529124.1"/>
</dbReference>
<keyword evidence="1" id="KW-1133">Transmembrane helix</keyword>
<dbReference type="KEGG" id="aalt:CC77DRAFT_1071451"/>
<dbReference type="AlphaFoldDB" id="A0A177DI50"/>
<reference evidence="3 4" key="1">
    <citation type="submission" date="2016-05" db="EMBL/GenBank/DDBJ databases">
        <title>Comparative analysis of secretome profiles of manganese(II)-oxidizing ascomycete fungi.</title>
        <authorList>
            <consortium name="DOE Joint Genome Institute"/>
            <person name="Zeiner C.A."/>
            <person name="Purvine S.O."/>
            <person name="Zink E.M."/>
            <person name="Wu S."/>
            <person name="Pasa-Tolic L."/>
            <person name="Chaput D.L."/>
            <person name="Haridas S."/>
            <person name="Grigoriev I.V."/>
            <person name="Santelli C.M."/>
            <person name="Hansel C.M."/>
        </authorList>
    </citation>
    <scope>NUCLEOTIDE SEQUENCE [LARGE SCALE GENOMIC DNA]</scope>
    <source>
        <strain evidence="3 4">SRC1lrK2f</strain>
    </source>
</reference>
<name>A0A177DI50_ALTAL</name>
<protein>
    <submittedName>
        <fullName evidence="3">Uncharacterized protein</fullName>
    </submittedName>
</protein>
<dbReference type="GeneID" id="29114718"/>